<dbReference type="SUPFAM" id="SSF55287">
    <property type="entry name" value="RPB5-like RNA polymerase subunit"/>
    <property type="match status" value="1"/>
</dbReference>
<keyword evidence="3" id="KW-0240">DNA-directed RNA polymerase</keyword>
<dbReference type="GO" id="GO:0042797">
    <property type="term" value="P:tRNA transcription by RNA polymerase III"/>
    <property type="evidence" value="ECO:0007669"/>
    <property type="project" value="TreeGrafter"/>
</dbReference>
<protein>
    <submittedName>
        <fullName evidence="3">Putative DNA-directed RNA polymerase II subunit</fullName>
    </submittedName>
</protein>
<evidence type="ECO:0000256" key="1">
    <source>
        <dbReference type="ARBA" id="ARBA00023163"/>
    </source>
</evidence>
<dbReference type="InterPro" id="IPR014381">
    <property type="entry name" value="Arch_Rpo5/euc_Rpb5"/>
</dbReference>
<evidence type="ECO:0000259" key="2">
    <source>
        <dbReference type="Pfam" id="PF01191"/>
    </source>
</evidence>
<dbReference type="RefSeq" id="YP_009046621.1">
    <property type="nucleotide sequence ID" value="NC_024451.1"/>
</dbReference>
<reference evidence="3 4" key="1">
    <citation type="journal article" date="2014" name="J. Gen. Virol.">
        <title>Genome sequence of a crustacean iridovirus, IIV31, isolated from the pill bug, Armadillidium vulgare.</title>
        <authorList>
            <person name="Piegu B."/>
            <person name="Guizard S."/>
            <person name="Yeping T."/>
            <person name="Cruaud C."/>
            <person name="Asgari S."/>
            <person name="Bideshi D.K."/>
            <person name="Federici B.A."/>
            <person name="Bigot Y."/>
        </authorList>
    </citation>
    <scope>NUCLEOTIDE SEQUENCE [LARGE SCALE GENOMIC DNA]</scope>
</reference>
<dbReference type="InterPro" id="IPR000783">
    <property type="entry name" value="RNA_pol_subH/Rpb5_C"/>
</dbReference>
<dbReference type="Pfam" id="PF01191">
    <property type="entry name" value="RNA_pol_Rpb5_C"/>
    <property type="match status" value="1"/>
</dbReference>
<evidence type="ECO:0000313" key="4">
    <source>
        <dbReference type="Proteomes" id="UP000114278"/>
    </source>
</evidence>
<dbReference type="GO" id="GO:0006362">
    <property type="term" value="P:transcription elongation by RNA polymerase I"/>
    <property type="evidence" value="ECO:0007669"/>
    <property type="project" value="TreeGrafter"/>
</dbReference>
<dbReference type="GO" id="GO:0006366">
    <property type="term" value="P:transcription by RNA polymerase II"/>
    <property type="evidence" value="ECO:0007669"/>
    <property type="project" value="TreeGrafter"/>
</dbReference>
<feature type="domain" description="RNA polymerase subunit H/Rpb5 C-terminal" evidence="2">
    <location>
        <begin position="112"/>
        <end position="180"/>
    </location>
</feature>
<proteinExistence type="predicted"/>
<dbReference type="KEGG" id="vg:19738591"/>
<keyword evidence="1" id="KW-0804">Transcription</keyword>
<dbReference type="PANTHER" id="PTHR10535:SF0">
    <property type="entry name" value="DNA-DIRECTED RNA POLYMERASES I, II, AND III SUBUNIT RPABC1"/>
    <property type="match status" value="1"/>
</dbReference>
<sequence length="181" mass="20873">MNLEIEVLNTVKEMFKARNWTLTTTPQQKQSVNSNPNAIWAITENGKLAVAEFIETASEIKTSPFQILIDDKHEEFECITIVCETGITTNIKKIEQISKNKVELFKMNDLKINITKHVLQPHFQKLKKEEGVLFKKKYTGFSTLLKTDPVSKFLRFQTGDVVRIVPRTDDIIDEISYKIVK</sequence>
<dbReference type="Proteomes" id="UP000114278">
    <property type="component" value="Segment"/>
</dbReference>
<organism evidence="3 4">
    <name type="scientific">Armadillidium vulgare iridescent virus</name>
    <dbReference type="NCBI Taxonomy" id="72201"/>
    <lineage>
        <taxon>Viruses</taxon>
        <taxon>Varidnaviria</taxon>
        <taxon>Bamfordvirae</taxon>
        <taxon>Nucleocytoviricota</taxon>
        <taxon>Megaviricetes</taxon>
        <taxon>Pimascovirales</taxon>
        <taxon>Pimascovirales incertae sedis</taxon>
        <taxon>Iridoviridae</taxon>
        <taxon>Betairidovirinae</taxon>
        <taxon>Iridovirus</taxon>
        <taxon>Iridovirus armadillidium1</taxon>
        <taxon>Invertebrate iridescent virus 31</taxon>
    </lineage>
</organism>
<dbReference type="GO" id="GO:0000428">
    <property type="term" value="C:DNA-directed RNA polymerase complex"/>
    <property type="evidence" value="ECO:0007669"/>
    <property type="project" value="UniProtKB-KW"/>
</dbReference>
<keyword evidence="4" id="KW-1185">Reference proteome</keyword>
<name>A0A068QLN3_9VIRU</name>
<dbReference type="InterPro" id="IPR035913">
    <property type="entry name" value="RPB5-like_sf"/>
</dbReference>
<dbReference type="Gene3D" id="3.90.940.20">
    <property type="entry name" value="RPB5-like RNA polymerase subunit"/>
    <property type="match status" value="1"/>
</dbReference>
<dbReference type="GO" id="GO:0003677">
    <property type="term" value="F:DNA binding"/>
    <property type="evidence" value="ECO:0007669"/>
    <property type="project" value="InterPro"/>
</dbReference>
<dbReference type="PANTHER" id="PTHR10535">
    <property type="entry name" value="DNA-DIRECTED RNA POLYMERASES I, II, AND III SUBUNIT RPABC1"/>
    <property type="match status" value="1"/>
</dbReference>
<gene>
    <name evidence="3" type="primary">007R</name>
    <name evidence="3" type="ORF">IIV31_007R</name>
</gene>
<dbReference type="EMBL" id="HF920637">
    <property type="protein sequence ID" value="CCV02379.1"/>
    <property type="molecule type" value="Genomic_DNA"/>
</dbReference>
<accession>A0A068QLN3</accession>
<dbReference type="OrthoDB" id="35870at10239"/>
<evidence type="ECO:0000313" key="3">
    <source>
        <dbReference type="EMBL" id="CCV02379.1"/>
    </source>
</evidence>
<dbReference type="GO" id="GO:0003899">
    <property type="term" value="F:DNA-directed RNA polymerase activity"/>
    <property type="evidence" value="ECO:0007669"/>
    <property type="project" value="InterPro"/>
</dbReference>
<dbReference type="GeneID" id="19738591"/>